<evidence type="ECO:0000313" key="1">
    <source>
        <dbReference type="EMBL" id="KAK3189698.1"/>
    </source>
</evidence>
<dbReference type="Gene3D" id="3.60.10.10">
    <property type="entry name" value="Endonuclease/exonuclease/phosphatase"/>
    <property type="match status" value="1"/>
</dbReference>
<dbReference type="Proteomes" id="UP001281410">
    <property type="component" value="Unassembled WGS sequence"/>
</dbReference>
<dbReference type="EMBL" id="JANJYJ010000009">
    <property type="protein sequence ID" value="KAK3189698.1"/>
    <property type="molecule type" value="Genomic_DNA"/>
</dbReference>
<reference evidence="1" key="1">
    <citation type="journal article" date="2023" name="Plant J.">
        <title>Genome sequences and population genomics provide insights into the demographic history, inbreeding, and mutation load of two 'living fossil' tree species of Dipteronia.</title>
        <authorList>
            <person name="Feng Y."/>
            <person name="Comes H.P."/>
            <person name="Chen J."/>
            <person name="Zhu S."/>
            <person name="Lu R."/>
            <person name="Zhang X."/>
            <person name="Li P."/>
            <person name="Qiu J."/>
            <person name="Olsen K.M."/>
            <person name="Qiu Y."/>
        </authorList>
    </citation>
    <scope>NUCLEOTIDE SEQUENCE</scope>
    <source>
        <strain evidence="1">NBL</strain>
    </source>
</reference>
<keyword evidence="2" id="KW-1185">Reference proteome</keyword>
<accession>A0AAE0DV03</accession>
<sequence>MPWILGGDFYTVLDSSERKGGGGNVTSMRNFGSFISKMKVINIPLRGISFTWTNHRERASWAKLDRFLISPLLISWMPNIVQVGLSGTISDHNVVMIGEKK</sequence>
<dbReference type="InterPro" id="IPR036691">
    <property type="entry name" value="Endo/exonu/phosph_ase_sf"/>
</dbReference>
<dbReference type="PANTHER" id="PTHR33710">
    <property type="entry name" value="BNAC02G09200D PROTEIN"/>
    <property type="match status" value="1"/>
</dbReference>
<protein>
    <recommendedName>
        <fullName evidence="3">Endonuclease/exonuclease/phosphatase domain-containing protein</fullName>
    </recommendedName>
</protein>
<organism evidence="1 2">
    <name type="scientific">Dipteronia sinensis</name>
    <dbReference type="NCBI Taxonomy" id="43782"/>
    <lineage>
        <taxon>Eukaryota</taxon>
        <taxon>Viridiplantae</taxon>
        <taxon>Streptophyta</taxon>
        <taxon>Embryophyta</taxon>
        <taxon>Tracheophyta</taxon>
        <taxon>Spermatophyta</taxon>
        <taxon>Magnoliopsida</taxon>
        <taxon>eudicotyledons</taxon>
        <taxon>Gunneridae</taxon>
        <taxon>Pentapetalae</taxon>
        <taxon>rosids</taxon>
        <taxon>malvids</taxon>
        <taxon>Sapindales</taxon>
        <taxon>Sapindaceae</taxon>
        <taxon>Hippocastanoideae</taxon>
        <taxon>Acereae</taxon>
        <taxon>Dipteronia</taxon>
    </lineage>
</organism>
<comment type="caution">
    <text evidence="1">The sequence shown here is derived from an EMBL/GenBank/DDBJ whole genome shotgun (WGS) entry which is preliminary data.</text>
</comment>
<proteinExistence type="predicted"/>
<gene>
    <name evidence="1" type="ORF">Dsin_029259</name>
</gene>
<dbReference type="PANTHER" id="PTHR33710:SF64">
    <property type="entry name" value="ENDONUCLEASE_EXONUCLEASE_PHOSPHATASE DOMAIN-CONTAINING PROTEIN"/>
    <property type="match status" value="1"/>
</dbReference>
<dbReference type="SUPFAM" id="SSF56219">
    <property type="entry name" value="DNase I-like"/>
    <property type="match status" value="1"/>
</dbReference>
<name>A0AAE0DV03_9ROSI</name>
<dbReference type="AlphaFoldDB" id="A0AAE0DV03"/>
<evidence type="ECO:0000313" key="2">
    <source>
        <dbReference type="Proteomes" id="UP001281410"/>
    </source>
</evidence>
<evidence type="ECO:0008006" key="3">
    <source>
        <dbReference type="Google" id="ProtNLM"/>
    </source>
</evidence>